<feature type="repeat" description="TPR" evidence="4">
    <location>
        <begin position="166"/>
        <end position="199"/>
    </location>
</feature>
<feature type="repeat" description="TPR" evidence="4">
    <location>
        <begin position="269"/>
        <end position="302"/>
    </location>
</feature>
<feature type="repeat" description="TPR" evidence="4">
    <location>
        <begin position="200"/>
        <end position="233"/>
    </location>
</feature>
<dbReference type="AlphaFoldDB" id="A0AA35X2T9"/>
<feature type="repeat" description="TPR" evidence="4">
    <location>
        <begin position="75"/>
        <end position="108"/>
    </location>
</feature>
<dbReference type="Pfam" id="PF13181">
    <property type="entry name" value="TPR_8"/>
    <property type="match status" value="2"/>
</dbReference>
<keyword evidence="6" id="KW-1185">Reference proteome</keyword>
<accession>A0AA35X2T9</accession>
<protein>
    <recommendedName>
        <fullName evidence="3">Cell division cycle protein 27 homolog</fullName>
    </recommendedName>
</protein>
<feature type="repeat" description="TPR" evidence="4">
    <location>
        <begin position="41"/>
        <end position="74"/>
    </location>
</feature>
<keyword evidence="1 4" id="KW-0802">TPR repeat</keyword>
<dbReference type="EMBL" id="CASHTH010002825">
    <property type="protein sequence ID" value="CAI8035772.1"/>
    <property type="molecule type" value="Genomic_DNA"/>
</dbReference>
<dbReference type="Proteomes" id="UP001174909">
    <property type="component" value="Unassembled WGS sequence"/>
</dbReference>
<evidence type="ECO:0000313" key="6">
    <source>
        <dbReference type="Proteomes" id="UP001174909"/>
    </source>
</evidence>
<sequence>MISRYGNAKDKDKWGDIVATFQKVVELDPDHYGFEKNGRPFSAYHYLGEISEQMGDYQSAANAFKELIRIMPYQPAFYLRLGSLYDQLDNKQEAITAYERAIKINRDLWRAHDALWKLCFEHYYQLYQEDQLEAAAENLRKAVHSYSELRRLAPPANHEHDNDLLAQFRARLGRLYVVLQRENEAIEVLEKSLETTPDNPDTNYWLGIAYQEIGNPEQAERYLRTTIALSPEREEAYNALGYFFAERGTNLDEAVGLIQKALKKSPANGAYLDSLGWVYFKQGKLNDALKQLEKAVIYMPDSVEVQDHLGEVYLRKGLKKEADASEVPSAPAQPNAPQLALGDRKDFFSVNFNTHEQYIVQSTLRAIGEFCYIFVEDSQWLRTVNEEKVRSVRRAFDDAAPADLNRGIYEIETELFGAPPDIDGDKRIYLLLLDIRDGETRGSSFVAGFFSPVNQHRGVLRHPEIGIPVRSNELDMLYLDTDPQNAGSEKAFGVLAHEFAHLIHWRHDADEAIWINEGCAEYAMFVCGYQVRGHVSSFQQNPHISLIDWPQGTRSQLAHYGAAYLWMLYLHEHYGGSQTIAAIVKDRANGISGIDNALHSRGIEATFPVIYADWKVANYLDDTEFADGQYGYQNEQLRLRHRREHRSYPVSVENNVLASYGSDYIPFYPSARNGS</sequence>
<dbReference type="SUPFAM" id="SSF48452">
    <property type="entry name" value="TPR-like"/>
    <property type="match status" value="1"/>
</dbReference>
<organism evidence="5 6">
    <name type="scientific">Geodia barretti</name>
    <name type="common">Barrett's horny sponge</name>
    <dbReference type="NCBI Taxonomy" id="519541"/>
    <lineage>
        <taxon>Eukaryota</taxon>
        <taxon>Metazoa</taxon>
        <taxon>Porifera</taxon>
        <taxon>Demospongiae</taxon>
        <taxon>Heteroscleromorpha</taxon>
        <taxon>Tetractinellida</taxon>
        <taxon>Astrophorina</taxon>
        <taxon>Geodiidae</taxon>
        <taxon>Geodia</taxon>
    </lineage>
</organism>
<dbReference type="PROSITE" id="PS50005">
    <property type="entry name" value="TPR"/>
    <property type="match status" value="5"/>
</dbReference>
<evidence type="ECO:0000256" key="1">
    <source>
        <dbReference type="ARBA" id="ARBA00022803"/>
    </source>
</evidence>
<dbReference type="InterPro" id="IPR011990">
    <property type="entry name" value="TPR-like_helical_dom_sf"/>
</dbReference>
<evidence type="ECO:0000313" key="5">
    <source>
        <dbReference type="EMBL" id="CAI8035772.1"/>
    </source>
</evidence>
<comment type="caution">
    <text evidence="5">The sequence shown here is derived from an EMBL/GenBank/DDBJ whole genome shotgun (WGS) entry which is preliminary data.</text>
</comment>
<reference evidence="5" key="1">
    <citation type="submission" date="2023-03" db="EMBL/GenBank/DDBJ databases">
        <authorList>
            <person name="Steffen K."/>
            <person name="Cardenas P."/>
        </authorList>
    </citation>
    <scope>NUCLEOTIDE SEQUENCE</scope>
</reference>
<comment type="similarity">
    <text evidence="2">Belongs to the APC3/CDC27 family.</text>
</comment>
<dbReference type="SMART" id="SM00028">
    <property type="entry name" value="TPR"/>
    <property type="match status" value="6"/>
</dbReference>
<evidence type="ECO:0000256" key="4">
    <source>
        <dbReference type="PROSITE-ProRule" id="PRU00339"/>
    </source>
</evidence>
<dbReference type="PANTHER" id="PTHR12558">
    <property type="entry name" value="CELL DIVISION CYCLE 16,23,27"/>
    <property type="match status" value="1"/>
</dbReference>
<evidence type="ECO:0000256" key="2">
    <source>
        <dbReference type="ARBA" id="ARBA00038210"/>
    </source>
</evidence>
<name>A0AA35X2T9_GEOBA</name>
<dbReference type="PANTHER" id="PTHR12558:SF13">
    <property type="entry name" value="CELL DIVISION CYCLE PROTEIN 27 HOMOLOG"/>
    <property type="match status" value="1"/>
</dbReference>
<evidence type="ECO:0000256" key="3">
    <source>
        <dbReference type="ARBA" id="ARBA00039307"/>
    </source>
</evidence>
<dbReference type="Gene3D" id="1.25.40.10">
    <property type="entry name" value="Tetratricopeptide repeat domain"/>
    <property type="match status" value="2"/>
</dbReference>
<dbReference type="Pfam" id="PF14559">
    <property type="entry name" value="TPR_19"/>
    <property type="match status" value="1"/>
</dbReference>
<gene>
    <name evidence="5" type="ORF">GBAR_LOCUS20060</name>
</gene>
<dbReference type="InterPro" id="IPR019734">
    <property type="entry name" value="TPR_rpt"/>
</dbReference>
<proteinExistence type="inferred from homology"/>
<dbReference type="Pfam" id="PF13414">
    <property type="entry name" value="TPR_11"/>
    <property type="match status" value="1"/>
</dbReference>